<proteinExistence type="predicted"/>
<sequence length="670" mass="73778">MDKRTIIDSAGETSSVGVAAAPTTATATEIPKRAARIRKVFKRLRTRLNTESSANRIPDESFSVDIISSDQNGSVENEGDVDVGLNIITTDTMCGNDLSGKAENENGSRKEKSGEDTEEFRDNNSTTCEPSFLSPVSIPSLTLQETPHLTDHSLSESLGVWFDSFSSLAKSKEMDTFVHSSNKLVSSAAQTSLDTALNVGGMVMHTAFLPMTVPLHVAAFASNIVVKGGNAALHRFVDLMPIVVASMDRINNEALQLNSVDTSDESLDNLLTSRTNRAKITTTSTMKQLNDGQECDHRDNFLDRLRLDTHLIISTENDVNRATTTHWFDIFNSKTQTVSRAGSTCSTDSLTITKPDLSTFLLRVDDINMYAQSNPASETDVRVIFIDLDDNFSDEGLTSNAMSQLGQRGIDIASSNEAVIDMMLPVTRQEQSKISNSLRVHWKAHGQTKKDYKQLNQLSKNEFYDALRSHVLIWSGKYIGPKYHGSENPFFMARGVIDGSPQNVLNLLWDSTRTKEYNNHCVERKDVFVINDDTTTPTGGFHGTKIIKNETKVPFTKLSVRISALMHAQCIGNRPEDGYIIFSRSLNSGHAGCYFDGDEKTKGFCQSGNNEVILGVNIIRPVKGNPNLADLISISQVDARILPSFLAYKVGVMAVTDFFKNARKALDVTN</sequence>
<dbReference type="Proteomes" id="UP000095751">
    <property type="component" value="Unassembled WGS sequence"/>
</dbReference>
<feature type="region of interest" description="Disordered" evidence="1">
    <location>
        <begin position="94"/>
        <end position="128"/>
    </location>
</feature>
<evidence type="ECO:0000313" key="2">
    <source>
        <dbReference type="EMBL" id="OEU09362.1"/>
    </source>
</evidence>
<dbReference type="KEGG" id="fcy:FRACYDRAFT_248212"/>
<reference evidence="2 3" key="1">
    <citation type="submission" date="2016-09" db="EMBL/GenBank/DDBJ databases">
        <title>Extensive genetic diversity and differential bi-allelic expression allows diatom success in the polar Southern Ocean.</title>
        <authorList>
            <consortium name="DOE Joint Genome Institute"/>
            <person name="Mock T."/>
            <person name="Otillar R.P."/>
            <person name="Strauss J."/>
            <person name="Dupont C."/>
            <person name="Frickenhaus S."/>
            <person name="Maumus F."/>
            <person name="Mcmullan M."/>
            <person name="Sanges R."/>
            <person name="Schmutz J."/>
            <person name="Toseland A."/>
            <person name="Valas R."/>
            <person name="Veluchamy A."/>
            <person name="Ward B.J."/>
            <person name="Allen A."/>
            <person name="Barry K."/>
            <person name="Falciatore A."/>
            <person name="Ferrante M."/>
            <person name="Fortunato A.E."/>
            <person name="Gloeckner G."/>
            <person name="Gruber A."/>
            <person name="Hipkin R."/>
            <person name="Janech M."/>
            <person name="Kroth P."/>
            <person name="Leese F."/>
            <person name="Lindquist E."/>
            <person name="Lyon B.R."/>
            <person name="Martin J."/>
            <person name="Mayer C."/>
            <person name="Parker M."/>
            <person name="Quesneville H."/>
            <person name="Raymond J."/>
            <person name="Uhlig C."/>
            <person name="Valentin K.U."/>
            <person name="Worden A.Z."/>
            <person name="Armbrust E.V."/>
            <person name="Bowler C."/>
            <person name="Green B."/>
            <person name="Moulton V."/>
            <person name="Van Oosterhout C."/>
            <person name="Grigoriev I."/>
        </authorList>
    </citation>
    <scope>NUCLEOTIDE SEQUENCE [LARGE SCALE GENOMIC DNA]</scope>
    <source>
        <strain evidence="2 3">CCMP1102</strain>
    </source>
</reference>
<feature type="compositionally biased region" description="Basic and acidic residues" evidence="1">
    <location>
        <begin position="100"/>
        <end position="115"/>
    </location>
</feature>
<dbReference type="InterPro" id="IPR023393">
    <property type="entry name" value="START-like_dom_sf"/>
</dbReference>
<dbReference type="OrthoDB" id="48129at2759"/>
<gene>
    <name evidence="2" type="ORF">FRACYDRAFT_248212</name>
</gene>
<evidence type="ECO:0000256" key="1">
    <source>
        <dbReference type="SAM" id="MobiDB-lite"/>
    </source>
</evidence>
<dbReference type="EMBL" id="KV784375">
    <property type="protein sequence ID" value="OEU09362.1"/>
    <property type="molecule type" value="Genomic_DNA"/>
</dbReference>
<dbReference type="SUPFAM" id="SSF55961">
    <property type="entry name" value="Bet v1-like"/>
    <property type="match status" value="1"/>
</dbReference>
<organism evidence="2 3">
    <name type="scientific">Fragilariopsis cylindrus CCMP1102</name>
    <dbReference type="NCBI Taxonomy" id="635003"/>
    <lineage>
        <taxon>Eukaryota</taxon>
        <taxon>Sar</taxon>
        <taxon>Stramenopiles</taxon>
        <taxon>Ochrophyta</taxon>
        <taxon>Bacillariophyta</taxon>
        <taxon>Bacillariophyceae</taxon>
        <taxon>Bacillariophycidae</taxon>
        <taxon>Bacillariales</taxon>
        <taxon>Bacillariaceae</taxon>
        <taxon>Fragilariopsis</taxon>
    </lineage>
</organism>
<accession>A0A1E7ETZ3</accession>
<evidence type="ECO:0000313" key="3">
    <source>
        <dbReference type="Proteomes" id="UP000095751"/>
    </source>
</evidence>
<name>A0A1E7ETZ3_9STRA</name>
<dbReference type="InParanoid" id="A0A1E7ETZ3"/>
<dbReference type="Gene3D" id="3.30.530.20">
    <property type="match status" value="1"/>
</dbReference>
<dbReference type="AlphaFoldDB" id="A0A1E7ETZ3"/>
<protein>
    <submittedName>
        <fullName evidence="2">Uncharacterized protein</fullName>
    </submittedName>
</protein>
<keyword evidence="3" id="KW-1185">Reference proteome</keyword>